<sequence length="135" mass="15574">MSHQFTHVFTAEAAHIDANGHVNNAVWVQWMEELAARHWRRDARDHHRDLYSWVVTRHEIDFRSNVGEGARVTGVTTLRDRPKGARFMRHYRFADEAGRVLVQAQSLWAMIDLGKGKPVRITHEIAAPFLPADLL</sequence>
<dbReference type="OrthoDB" id="9801517at2"/>
<dbReference type="PATRIC" id="fig|502682.8.peg.1474"/>
<dbReference type="Proteomes" id="UP000053070">
    <property type="component" value="Unassembled WGS sequence"/>
</dbReference>
<dbReference type="CDD" id="cd00586">
    <property type="entry name" value="4HBT"/>
    <property type="match status" value="1"/>
</dbReference>
<name>A0A0G9ML25_9SPHN</name>
<dbReference type="InterPro" id="IPR029069">
    <property type="entry name" value="HotDog_dom_sf"/>
</dbReference>
<evidence type="ECO:0000313" key="2">
    <source>
        <dbReference type="Proteomes" id="UP000053070"/>
    </source>
</evidence>
<dbReference type="EMBL" id="LBHC01000002">
    <property type="protein sequence ID" value="KLE31387.1"/>
    <property type="molecule type" value="Genomic_DNA"/>
</dbReference>
<evidence type="ECO:0000313" key="1">
    <source>
        <dbReference type="EMBL" id="KLE31387.1"/>
    </source>
</evidence>
<dbReference type="AlphaFoldDB" id="A0A0G9ML25"/>
<accession>A0A0G9ML25</accession>
<dbReference type="SUPFAM" id="SSF54637">
    <property type="entry name" value="Thioesterase/thiol ester dehydrase-isomerase"/>
    <property type="match status" value="1"/>
</dbReference>
<protein>
    <submittedName>
        <fullName evidence="1">Thioesterase</fullName>
    </submittedName>
</protein>
<gene>
    <name evidence="1" type="ORF">AAW01_07230</name>
</gene>
<dbReference type="KEGG" id="egn:BMF35_a0444"/>
<keyword evidence="2" id="KW-1185">Reference proteome</keyword>
<organism evidence="1 2">
    <name type="scientific">Aurantiacibacter gangjinensis</name>
    <dbReference type="NCBI Taxonomy" id="502682"/>
    <lineage>
        <taxon>Bacteria</taxon>
        <taxon>Pseudomonadati</taxon>
        <taxon>Pseudomonadota</taxon>
        <taxon>Alphaproteobacteria</taxon>
        <taxon>Sphingomonadales</taxon>
        <taxon>Erythrobacteraceae</taxon>
        <taxon>Aurantiacibacter</taxon>
    </lineage>
</organism>
<comment type="caution">
    <text evidence="1">The sequence shown here is derived from an EMBL/GenBank/DDBJ whole genome shotgun (WGS) entry which is preliminary data.</text>
</comment>
<dbReference type="Gene3D" id="3.10.129.10">
    <property type="entry name" value="Hotdog Thioesterase"/>
    <property type="match status" value="1"/>
</dbReference>
<dbReference type="RefSeq" id="WP_047006739.1">
    <property type="nucleotide sequence ID" value="NZ_CP018097.1"/>
</dbReference>
<dbReference type="Pfam" id="PF13279">
    <property type="entry name" value="4HBT_2"/>
    <property type="match status" value="1"/>
</dbReference>
<proteinExistence type="predicted"/>
<reference evidence="1 2" key="1">
    <citation type="submission" date="2015-04" db="EMBL/GenBank/DDBJ databases">
        <title>The draft genome sequence of Erythrobacr gangjinensis K7-2.</title>
        <authorList>
            <person name="Zhuang L."/>
            <person name="Liu Y."/>
            <person name="Shao Z."/>
        </authorList>
    </citation>
    <scope>NUCLEOTIDE SEQUENCE [LARGE SCALE GENOMIC DNA]</scope>
    <source>
        <strain evidence="1 2">K7-2</strain>
    </source>
</reference>
<dbReference type="STRING" id="502682.BMF35_a0444"/>